<gene>
    <name evidence="1" type="ORF">UFOVP328_257</name>
</gene>
<dbReference type="PROSITE" id="PS00430">
    <property type="entry name" value="TONB_DEPENDENT_REC_1"/>
    <property type="match status" value="1"/>
</dbReference>
<dbReference type="InterPro" id="IPR010916">
    <property type="entry name" value="TonB_box_CS"/>
</dbReference>
<sequence>MAIQTSNVTSSGTTVYTSNGNSVVTFLSLTNYTANTVSANIHIVPNNAGSVGTANIQNLAVVSLDIVSNGVSTGDTYQLYVGNEKLVLSNNDTIQVVANANNAINAIVSYTGA</sequence>
<protein>
    <submittedName>
        <fullName evidence="1">Uncharacterized protein</fullName>
    </submittedName>
</protein>
<evidence type="ECO:0000313" key="1">
    <source>
        <dbReference type="EMBL" id="CAB4138064.1"/>
    </source>
</evidence>
<reference evidence="1" key="1">
    <citation type="submission" date="2020-04" db="EMBL/GenBank/DDBJ databases">
        <authorList>
            <person name="Chiriac C."/>
            <person name="Salcher M."/>
            <person name="Ghai R."/>
            <person name="Kavagutti S V."/>
        </authorList>
    </citation>
    <scope>NUCLEOTIDE SEQUENCE</scope>
</reference>
<organism evidence="1">
    <name type="scientific">uncultured Caudovirales phage</name>
    <dbReference type="NCBI Taxonomy" id="2100421"/>
    <lineage>
        <taxon>Viruses</taxon>
        <taxon>Duplodnaviria</taxon>
        <taxon>Heunggongvirae</taxon>
        <taxon>Uroviricota</taxon>
        <taxon>Caudoviricetes</taxon>
        <taxon>Peduoviridae</taxon>
        <taxon>Maltschvirus</taxon>
        <taxon>Maltschvirus maltsch</taxon>
    </lineage>
</organism>
<dbReference type="EMBL" id="LR796341">
    <property type="protein sequence ID" value="CAB4138064.1"/>
    <property type="molecule type" value="Genomic_DNA"/>
</dbReference>
<accession>A0A6J5LU12</accession>
<proteinExistence type="predicted"/>
<name>A0A6J5LU12_9CAUD</name>